<evidence type="ECO:0000313" key="10">
    <source>
        <dbReference type="EMBL" id="GMH00039.1"/>
    </source>
</evidence>
<dbReference type="InterPro" id="IPR001289">
    <property type="entry name" value="NFYA"/>
</dbReference>
<evidence type="ECO:0000256" key="6">
    <source>
        <dbReference type="ARBA" id="ARBA00023242"/>
    </source>
</evidence>
<dbReference type="GO" id="GO:0016602">
    <property type="term" value="C:CCAAT-binding factor complex"/>
    <property type="evidence" value="ECO:0007669"/>
    <property type="project" value="InterPro"/>
</dbReference>
<dbReference type="PRINTS" id="PR00616">
    <property type="entry name" value="CCAATSUBUNTB"/>
</dbReference>
<comment type="caution">
    <text evidence="10">The sequence shown here is derived from an EMBL/GenBank/DDBJ whole genome shotgun (WGS) entry which is preliminary data.</text>
</comment>
<feature type="region of interest" description="Disordered" evidence="9">
    <location>
        <begin position="293"/>
        <end position="332"/>
    </location>
</feature>
<reference evidence="10" key="1">
    <citation type="submission" date="2023-05" db="EMBL/GenBank/DDBJ databases">
        <title>Nepenthes gracilis genome sequencing.</title>
        <authorList>
            <person name="Fukushima K."/>
        </authorList>
    </citation>
    <scope>NUCLEOTIDE SEQUENCE</scope>
    <source>
        <strain evidence="10">SING2019-196</strain>
    </source>
</reference>
<sequence>MPSKSAVVKQAEPNSCVVPTSAVCTEQWWRGSGFGPIASPEIGRYPTDSSSLNGIGGSKDDRVPSNAAPNGLVDDASKDSQTTVFVQPGGSDGNIGLGHPNLQHGVSSSRLGNGECLAQIPQLELIGHSTACAANPYPDLCYGSVMTAFGPQPLVHPQFYGIHQPRMHLPLEMAQEPVYVNAKQYHGIMRRRQSRAKAELEKKLIKVRKPYLHESRHQHALKRERGSGGRFAKKSDANASSQTADEKGNISDSSGSALSPQSAGSSGRPLVHGTKVASPEACIGGRYQTKGDFPASACHPHSGHGRAEGDLTNQTRGSMSTDQAHQRALTIE</sequence>
<dbReference type="PANTHER" id="PTHR12632">
    <property type="entry name" value="TRANSCRIPTION FACTOR NF-Y ALPHA-RELATED"/>
    <property type="match status" value="1"/>
</dbReference>
<dbReference type="AlphaFoldDB" id="A0AAD3P8X3"/>
<evidence type="ECO:0000256" key="5">
    <source>
        <dbReference type="ARBA" id="ARBA00023163"/>
    </source>
</evidence>
<dbReference type="SMART" id="SM00521">
    <property type="entry name" value="CBF"/>
    <property type="match status" value="1"/>
</dbReference>
<dbReference type="PROSITE" id="PS51152">
    <property type="entry name" value="NFYA_HAP2_2"/>
    <property type="match status" value="1"/>
</dbReference>
<comment type="similarity">
    <text evidence="8">Belongs to the NFYA/HAP2 subunit family.</text>
</comment>
<dbReference type="Proteomes" id="UP001279734">
    <property type="component" value="Unassembled WGS sequence"/>
</dbReference>
<keyword evidence="11" id="KW-1185">Reference proteome</keyword>
<evidence type="ECO:0000256" key="7">
    <source>
        <dbReference type="ARBA" id="ARBA00025911"/>
    </source>
</evidence>
<feature type="region of interest" description="Disordered" evidence="9">
    <location>
        <begin position="39"/>
        <end position="76"/>
    </location>
</feature>
<keyword evidence="2 8" id="KW-0805">Transcription regulation</keyword>
<gene>
    <name evidence="10" type="ORF">Nepgr_001878</name>
</gene>
<keyword evidence="5 8" id="KW-0804">Transcription</keyword>
<keyword evidence="3 8" id="KW-0238">DNA-binding</keyword>
<evidence type="ECO:0000256" key="1">
    <source>
        <dbReference type="ARBA" id="ARBA00004123"/>
    </source>
</evidence>
<comment type="function">
    <text evidence="8">Component of the sequence-specific heterotrimeric transcription factor (NF-Y) which specifically recognizes a 5'-CCAAT-3' box motif found in the promoters of its target genes.</text>
</comment>
<comment type="subunit">
    <text evidence="7">Heterotrimeric transcription factor composed of three components, NF-YA, NF-YB and NF-YC. NF-YB and NF-YC must interact and dimerize for NF-YA association and DNA binding.</text>
</comment>
<organism evidence="10 11">
    <name type="scientific">Nepenthes gracilis</name>
    <name type="common">Slender pitcher plant</name>
    <dbReference type="NCBI Taxonomy" id="150966"/>
    <lineage>
        <taxon>Eukaryota</taxon>
        <taxon>Viridiplantae</taxon>
        <taxon>Streptophyta</taxon>
        <taxon>Embryophyta</taxon>
        <taxon>Tracheophyta</taxon>
        <taxon>Spermatophyta</taxon>
        <taxon>Magnoliopsida</taxon>
        <taxon>eudicotyledons</taxon>
        <taxon>Gunneridae</taxon>
        <taxon>Pentapetalae</taxon>
        <taxon>Caryophyllales</taxon>
        <taxon>Nepenthaceae</taxon>
        <taxon>Nepenthes</taxon>
    </lineage>
</organism>
<keyword evidence="6 8" id="KW-0539">Nucleus</keyword>
<dbReference type="Gene3D" id="6.10.250.2430">
    <property type="match status" value="1"/>
</dbReference>
<dbReference type="InterPro" id="IPR018362">
    <property type="entry name" value="CCAAT-binding_factor_CS"/>
</dbReference>
<dbReference type="GO" id="GO:0003677">
    <property type="term" value="F:DNA binding"/>
    <property type="evidence" value="ECO:0007669"/>
    <property type="project" value="UniProtKB-KW"/>
</dbReference>
<protein>
    <recommendedName>
        <fullName evidence="8">Nuclear transcription factor Y subunit</fullName>
    </recommendedName>
</protein>
<evidence type="ECO:0000256" key="4">
    <source>
        <dbReference type="ARBA" id="ARBA00023159"/>
    </source>
</evidence>
<evidence type="ECO:0000256" key="2">
    <source>
        <dbReference type="ARBA" id="ARBA00023015"/>
    </source>
</evidence>
<dbReference type="PROSITE" id="PS00686">
    <property type="entry name" value="NFYA_HAP2_1"/>
    <property type="match status" value="1"/>
</dbReference>
<feature type="compositionally biased region" description="Polar residues" evidence="9">
    <location>
        <begin position="250"/>
        <end position="265"/>
    </location>
</feature>
<evidence type="ECO:0000256" key="8">
    <source>
        <dbReference type="RuleBase" id="RU367155"/>
    </source>
</evidence>
<feature type="compositionally biased region" description="Basic and acidic residues" evidence="9">
    <location>
        <begin position="211"/>
        <end position="227"/>
    </location>
</feature>
<proteinExistence type="inferred from homology"/>
<keyword evidence="4" id="KW-0010">Activator</keyword>
<dbReference type="Pfam" id="PF02045">
    <property type="entry name" value="CBFB_NFYA"/>
    <property type="match status" value="1"/>
</dbReference>
<feature type="region of interest" description="Disordered" evidence="9">
    <location>
        <begin position="209"/>
        <end position="273"/>
    </location>
</feature>
<evidence type="ECO:0000313" key="11">
    <source>
        <dbReference type="Proteomes" id="UP001279734"/>
    </source>
</evidence>
<comment type="subcellular location">
    <subcellularLocation>
        <location evidence="1 8">Nucleus</location>
    </subcellularLocation>
</comment>
<feature type="compositionally biased region" description="Polar residues" evidence="9">
    <location>
        <begin position="311"/>
        <end position="323"/>
    </location>
</feature>
<name>A0AAD3P8X3_NEPGR</name>
<accession>A0AAD3P8X3</accession>
<evidence type="ECO:0000256" key="3">
    <source>
        <dbReference type="ARBA" id="ARBA00023125"/>
    </source>
</evidence>
<dbReference type="GO" id="GO:0003700">
    <property type="term" value="F:DNA-binding transcription factor activity"/>
    <property type="evidence" value="ECO:0007669"/>
    <property type="project" value="UniProtKB-UniRule"/>
</dbReference>
<dbReference type="EMBL" id="BSYO01000001">
    <property type="protein sequence ID" value="GMH00039.1"/>
    <property type="molecule type" value="Genomic_DNA"/>
</dbReference>
<evidence type="ECO:0000256" key="9">
    <source>
        <dbReference type="SAM" id="MobiDB-lite"/>
    </source>
</evidence>